<dbReference type="Pfam" id="PF01553">
    <property type="entry name" value="Acyltransferase"/>
    <property type="match status" value="1"/>
</dbReference>
<evidence type="ECO:0000256" key="3">
    <source>
        <dbReference type="ARBA" id="ARBA00022679"/>
    </source>
</evidence>
<comment type="pathway">
    <text evidence="1">Lipid metabolism.</text>
</comment>
<dbReference type="HOGENOM" id="CLU_027938_6_2_10"/>
<keyword evidence="6" id="KW-1133">Transmembrane helix</keyword>
<evidence type="ECO:0000313" key="9">
    <source>
        <dbReference type="Proteomes" id="UP000007435"/>
    </source>
</evidence>
<dbReference type="CDD" id="cd07989">
    <property type="entry name" value="LPLAT_AGPAT-like"/>
    <property type="match status" value="1"/>
</dbReference>
<dbReference type="Proteomes" id="UP000007435">
    <property type="component" value="Chromosome"/>
</dbReference>
<dbReference type="InterPro" id="IPR002123">
    <property type="entry name" value="Plipid/glycerol_acylTrfase"/>
</dbReference>
<evidence type="ECO:0000256" key="4">
    <source>
        <dbReference type="ARBA" id="ARBA00023098"/>
    </source>
</evidence>
<evidence type="ECO:0000256" key="6">
    <source>
        <dbReference type="SAM" id="Phobius"/>
    </source>
</evidence>
<feature type="transmembrane region" description="Helical" evidence="6">
    <location>
        <begin position="45"/>
        <end position="63"/>
    </location>
</feature>
<dbReference type="GO" id="GO:0006654">
    <property type="term" value="P:phosphatidic acid biosynthetic process"/>
    <property type="evidence" value="ECO:0007669"/>
    <property type="project" value="TreeGrafter"/>
</dbReference>
<protein>
    <submittedName>
        <fullName evidence="8">Phospholipid/glycerol acyltransferase</fullName>
    </submittedName>
</protein>
<proteinExistence type="predicted"/>
<dbReference type="PANTHER" id="PTHR10434">
    <property type="entry name" value="1-ACYL-SN-GLYCEROL-3-PHOSPHATE ACYLTRANSFERASE"/>
    <property type="match status" value="1"/>
</dbReference>
<feature type="domain" description="Phospholipid/glycerol acyltransferase" evidence="7">
    <location>
        <begin position="75"/>
        <end position="191"/>
    </location>
</feature>
<dbReference type="EMBL" id="CP002305">
    <property type="protein sequence ID" value="ADQ18472.1"/>
    <property type="molecule type" value="Genomic_DNA"/>
</dbReference>
<dbReference type="GO" id="GO:0003841">
    <property type="term" value="F:1-acylglycerol-3-phosphate O-acyltransferase activity"/>
    <property type="evidence" value="ECO:0007669"/>
    <property type="project" value="TreeGrafter"/>
</dbReference>
<dbReference type="eggNOG" id="COG0204">
    <property type="taxonomic scope" value="Bacteria"/>
</dbReference>
<keyword evidence="6" id="KW-0472">Membrane</keyword>
<evidence type="ECO:0000259" key="7">
    <source>
        <dbReference type="SMART" id="SM00563"/>
    </source>
</evidence>
<keyword evidence="4" id="KW-0443">Lipid metabolism</keyword>
<keyword evidence="6" id="KW-0812">Transmembrane</keyword>
<name>E4RRD9_LEAB4</name>
<organism evidence="8 9">
    <name type="scientific">Leadbetterella byssophila (strain DSM 17132 / JCM 16389 / KACC 11308 / NBRC 106382 / 4M15)</name>
    <dbReference type="NCBI Taxonomy" id="649349"/>
    <lineage>
        <taxon>Bacteria</taxon>
        <taxon>Pseudomonadati</taxon>
        <taxon>Bacteroidota</taxon>
        <taxon>Cytophagia</taxon>
        <taxon>Cytophagales</taxon>
        <taxon>Leadbetterellaceae</taxon>
        <taxon>Leadbetterella</taxon>
    </lineage>
</organism>
<accession>E4RRD9</accession>
<reference evidence="8 9" key="2">
    <citation type="journal article" date="2011" name="Stand. Genomic Sci.">
        <title>Complete genome sequence of Leadbetterella byssophila type strain (4M15).</title>
        <authorList>
            <person name="Abt B."/>
            <person name="Teshima H."/>
            <person name="Lucas S."/>
            <person name="Lapidus A."/>
            <person name="Del Rio T.G."/>
            <person name="Nolan M."/>
            <person name="Tice H."/>
            <person name="Cheng J.F."/>
            <person name="Pitluck S."/>
            <person name="Liolios K."/>
            <person name="Pagani I."/>
            <person name="Ivanova N."/>
            <person name="Mavromatis K."/>
            <person name="Pati A."/>
            <person name="Tapia R."/>
            <person name="Han C."/>
            <person name="Goodwin L."/>
            <person name="Chen A."/>
            <person name="Palaniappan K."/>
            <person name="Land M."/>
            <person name="Hauser L."/>
            <person name="Chang Y.J."/>
            <person name="Jeffries C.D."/>
            <person name="Rohde M."/>
            <person name="Goker M."/>
            <person name="Tindall B.J."/>
            <person name="Detter J.C."/>
            <person name="Woyke T."/>
            <person name="Bristow J."/>
            <person name="Eisen J.A."/>
            <person name="Markowitz V."/>
            <person name="Hugenholtz P."/>
            <person name="Klenk H.P."/>
            <person name="Kyrpides N.C."/>
        </authorList>
    </citation>
    <scope>NUCLEOTIDE SEQUENCE [LARGE SCALE GENOMIC DNA]</scope>
    <source>
        <strain evidence="9">DSM 17132 / JCM 16389 / KACC 11308 / NBRC 106382 / 4M15</strain>
    </source>
</reference>
<dbReference type="PANTHER" id="PTHR10434:SF64">
    <property type="entry name" value="1-ACYL-SN-GLYCEROL-3-PHOSPHATE ACYLTRANSFERASE-RELATED"/>
    <property type="match status" value="1"/>
</dbReference>
<reference key="1">
    <citation type="submission" date="2010-11" db="EMBL/GenBank/DDBJ databases">
        <title>The complete genome of Leadbetterella byssophila DSM 17132.</title>
        <authorList>
            <consortium name="US DOE Joint Genome Institute (JGI-PGF)"/>
            <person name="Lucas S."/>
            <person name="Copeland A."/>
            <person name="Lapidus A."/>
            <person name="Glavina del Rio T."/>
            <person name="Dalin E."/>
            <person name="Tice H."/>
            <person name="Bruce D."/>
            <person name="Goodwin L."/>
            <person name="Pitluck S."/>
            <person name="Kyrpides N."/>
            <person name="Mavromatis K."/>
            <person name="Ivanova N."/>
            <person name="Teshima H."/>
            <person name="Brettin T."/>
            <person name="Detter J.C."/>
            <person name="Han C."/>
            <person name="Tapia R."/>
            <person name="Land M."/>
            <person name="Hauser L."/>
            <person name="Markowitz V."/>
            <person name="Cheng J.-F."/>
            <person name="Hugenholtz P."/>
            <person name="Woyke T."/>
            <person name="Wu D."/>
            <person name="Tindall B."/>
            <person name="Pomrenke H.G."/>
            <person name="Brambilla E."/>
            <person name="Klenk H.-P."/>
            <person name="Eisen J.A."/>
        </authorList>
    </citation>
    <scope>NUCLEOTIDE SEQUENCE [LARGE SCALE GENOMIC DNA]</scope>
    <source>
        <strain>DSM 17132</strain>
    </source>
</reference>
<evidence type="ECO:0000313" key="8">
    <source>
        <dbReference type="EMBL" id="ADQ18472.1"/>
    </source>
</evidence>
<gene>
    <name evidence="8" type="ordered locus">Lbys_2810</name>
</gene>
<keyword evidence="5 8" id="KW-0012">Acyltransferase</keyword>
<feature type="transmembrane region" description="Helical" evidence="6">
    <location>
        <begin position="12"/>
        <end position="33"/>
    </location>
</feature>
<dbReference type="KEGG" id="lby:Lbys_2810"/>
<dbReference type="SUPFAM" id="SSF69593">
    <property type="entry name" value="Glycerol-3-phosphate (1)-acyltransferase"/>
    <property type="match status" value="1"/>
</dbReference>
<evidence type="ECO:0000256" key="2">
    <source>
        <dbReference type="ARBA" id="ARBA00022516"/>
    </source>
</evidence>
<keyword evidence="9" id="KW-1185">Reference proteome</keyword>
<dbReference type="SMART" id="SM00563">
    <property type="entry name" value="PlsC"/>
    <property type="match status" value="1"/>
</dbReference>
<sequence>MLRKIVNVFYNIWCVFWLVSIFLLLYPFIFLCIQVKSWNRWGTELCHLWADLFFFISGLWVQVDYRFVPNKKDTYIFVANHFSYLDIAMGMKVVRNYFCYMGKSSVKKVPLLGYMFRKLHIQVDRSDKSSRMRSYKMSLKALHSGRSLFIMPEGGIISKHIPKMHQPFKDGAFALAIETKTPIVPISFLNLYEIMPADRIFWDWPRVIVHPPLSVEGKSVEELKLEVYEIIQAEVDAYRQRNHQENS</sequence>
<evidence type="ECO:0000256" key="1">
    <source>
        <dbReference type="ARBA" id="ARBA00005189"/>
    </source>
</evidence>
<dbReference type="OrthoDB" id="9803035at2"/>
<keyword evidence="3" id="KW-0808">Transferase</keyword>
<dbReference type="STRING" id="649349.Lbys_2810"/>
<dbReference type="AlphaFoldDB" id="E4RRD9"/>
<evidence type="ECO:0000256" key="5">
    <source>
        <dbReference type="ARBA" id="ARBA00023315"/>
    </source>
</evidence>
<keyword evidence="2" id="KW-0444">Lipid biosynthesis</keyword>